<evidence type="ECO:0000256" key="5">
    <source>
        <dbReference type="SAM" id="Phobius"/>
    </source>
</evidence>
<dbReference type="GO" id="GO:0005886">
    <property type="term" value="C:plasma membrane"/>
    <property type="evidence" value="ECO:0007669"/>
    <property type="project" value="TreeGrafter"/>
</dbReference>
<dbReference type="EMBL" id="CAJNOG010000161">
    <property type="protein sequence ID" value="CAF1025726.1"/>
    <property type="molecule type" value="Genomic_DNA"/>
</dbReference>
<gene>
    <name evidence="7" type="ORF">JYZ213_LOCUS17318</name>
</gene>
<evidence type="ECO:0000259" key="6">
    <source>
        <dbReference type="Pfam" id="PF00520"/>
    </source>
</evidence>
<dbReference type="Pfam" id="PF00520">
    <property type="entry name" value="Ion_trans"/>
    <property type="match status" value="1"/>
</dbReference>
<sequence length="564" mass="64647">MIDELGSSGLADILAWVCDKIRSGGTCTQGSEQNLLTPTFLRELKVLVNQLLGNDLTDDLIKLITYLAVTRCKKIRVCDDDDDLSLYLLEASVTVFSANQNQRLSSLKLHLLLAFDLNQPKFASRMLRANQDMPEEDPIQLAKMAIIRDQVEFLHVLEDTCGITSDNLGEKFECELSSKMAEENKETAEDEIESINVKLFLWANLISEYEQLAMRLVQCLYLSNPNLTRLALKRENFEFNKLSSLEVASIENFVGHTSVQEVFDNIWSGDTTHKIKGKHFDRMLASTASSFGHATTGIQAKDQKDFFKYIFSIKNKLSRPRVKYQVHFLFYIIFLCLLSYLVLFVKPSLIELNEEMAFSWENGSCVHDNAAFCSRPKSFTNSWSILQLIINIWVFMFALEEFRQAKFFKTKDNGIKQTLLLYLDESWNKLDALCVIMYVVSIILESYNTRTTLNASRAFLALDVVLWFIRLLILLMIDRTVGPMLLMIQAMLNDMVTFFSIFFVFTSAYGVASFSLLKNGQLPLDFAVFRKVFHAAYWHVFGQMNDLDDVKDNFEMTGWAALAY</sequence>
<protein>
    <recommendedName>
        <fullName evidence="6">Ion transport domain-containing protein</fullName>
    </recommendedName>
</protein>
<name>A0A814IGZ6_9BILA</name>
<proteinExistence type="predicted"/>
<accession>A0A814IGZ6</accession>
<evidence type="ECO:0000256" key="4">
    <source>
        <dbReference type="ARBA" id="ARBA00023136"/>
    </source>
</evidence>
<keyword evidence="3 5" id="KW-1133">Transmembrane helix</keyword>
<keyword evidence="4 5" id="KW-0472">Membrane</keyword>
<dbReference type="Proteomes" id="UP000663845">
    <property type="component" value="Unassembled WGS sequence"/>
</dbReference>
<feature type="transmembrane region" description="Helical" evidence="5">
    <location>
        <begin position="459"/>
        <end position="477"/>
    </location>
</feature>
<comment type="subcellular location">
    <subcellularLocation>
        <location evidence="1">Membrane</location>
        <topology evidence="1">Multi-pass membrane protein</topology>
    </subcellularLocation>
</comment>
<feature type="domain" description="Ion transport" evidence="6">
    <location>
        <begin position="328"/>
        <end position="539"/>
    </location>
</feature>
<keyword evidence="2 5" id="KW-0812">Transmembrane</keyword>
<evidence type="ECO:0000256" key="3">
    <source>
        <dbReference type="ARBA" id="ARBA00022989"/>
    </source>
</evidence>
<feature type="transmembrane region" description="Helical" evidence="5">
    <location>
        <begin position="324"/>
        <end position="345"/>
    </location>
</feature>
<comment type="caution">
    <text evidence="7">The sequence shown here is derived from an EMBL/GenBank/DDBJ whole genome shotgun (WGS) entry which is preliminary data.</text>
</comment>
<evidence type="ECO:0000256" key="2">
    <source>
        <dbReference type="ARBA" id="ARBA00022692"/>
    </source>
</evidence>
<evidence type="ECO:0000313" key="7">
    <source>
        <dbReference type="EMBL" id="CAF1025726.1"/>
    </source>
</evidence>
<dbReference type="PANTHER" id="PTHR13800:SF12">
    <property type="entry name" value="TRANSIENT RECEPTOR POTENTIAL CATION CHANNEL SUBFAMILY M MEMBER-LIKE 2"/>
    <property type="match status" value="1"/>
</dbReference>
<feature type="transmembrane region" description="Helical" evidence="5">
    <location>
        <begin position="497"/>
        <end position="517"/>
    </location>
</feature>
<evidence type="ECO:0000256" key="1">
    <source>
        <dbReference type="ARBA" id="ARBA00004141"/>
    </source>
</evidence>
<dbReference type="InterPro" id="IPR050927">
    <property type="entry name" value="TRPM"/>
</dbReference>
<reference evidence="7" key="1">
    <citation type="submission" date="2021-02" db="EMBL/GenBank/DDBJ databases">
        <authorList>
            <person name="Nowell W R."/>
        </authorList>
    </citation>
    <scope>NUCLEOTIDE SEQUENCE</scope>
</reference>
<dbReference type="AlphaFoldDB" id="A0A814IGZ6"/>
<dbReference type="GO" id="GO:0099604">
    <property type="term" value="F:ligand-gated calcium channel activity"/>
    <property type="evidence" value="ECO:0007669"/>
    <property type="project" value="TreeGrafter"/>
</dbReference>
<evidence type="ECO:0000313" key="8">
    <source>
        <dbReference type="Proteomes" id="UP000663845"/>
    </source>
</evidence>
<dbReference type="PANTHER" id="PTHR13800">
    <property type="entry name" value="TRANSIENT RECEPTOR POTENTIAL CATION CHANNEL, SUBFAMILY M, MEMBER 6"/>
    <property type="match status" value="1"/>
</dbReference>
<organism evidence="7 8">
    <name type="scientific">Adineta steineri</name>
    <dbReference type="NCBI Taxonomy" id="433720"/>
    <lineage>
        <taxon>Eukaryota</taxon>
        <taxon>Metazoa</taxon>
        <taxon>Spiralia</taxon>
        <taxon>Gnathifera</taxon>
        <taxon>Rotifera</taxon>
        <taxon>Eurotatoria</taxon>
        <taxon>Bdelloidea</taxon>
        <taxon>Adinetida</taxon>
        <taxon>Adinetidae</taxon>
        <taxon>Adineta</taxon>
    </lineage>
</organism>
<feature type="transmembrane region" description="Helical" evidence="5">
    <location>
        <begin position="382"/>
        <end position="399"/>
    </location>
</feature>
<dbReference type="InterPro" id="IPR005821">
    <property type="entry name" value="Ion_trans_dom"/>
</dbReference>